<sequence length="585" mass="65220">MTEPSSNSSSTPNSSHVNMDGGLEPTSGLQALPPTNNSGGGGPSVAAPPAVGKKRRGSPLEGPDAWVADIIREATSRPIHEELKAGFLSGNPDMNAATQFFEEVNQKIQEANKNHGVAEDKGVIPVTAYNTWYSNWLTALEVARRDQSADAAWESFDYAHSEFEKFNQAFSLPREWNINAASVEQEFGPRVVQSIEEEEHPSLFEGSLPDYVMDEVPGSGHSDYDDVTQLDELEAQVKDDLVLSNGEVLFWWKRGTGSQIFVRYGSGSNATYRIRAGAYEFYDPKSVPRVYSTSAWGHQKERFQNSKGEEDERWKYNRDNVAGIIGVGWKIKDDDEDEVEPLELVKPEPYATYPHTRVLIRWKGGQVTLEDRAFVRRITRGSSIQGDRVIYQKALTQEVRYRRSEGLPYQHLLPRHATKSGHAVTQDVLSDVSEEDTADDVEAAEGRSAVRSSVPPAGGSPGYSRGRVGTSEVRFVDPPRRPSTRASSKRASQRPTPSRVQSTELEDPRDAEIHWLREQIMMLNQMVKVNGRKRPTRNTSVGYDSGYDDGRSDVSEHVSGMSQRQGRGRAWDNWAGRWVPAGRAH</sequence>
<dbReference type="EMBL" id="JAAAPX010000310">
    <property type="protein sequence ID" value="KAF4225930.1"/>
    <property type="molecule type" value="Genomic_DNA"/>
</dbReference>
<evidence type="ECO:0000313" key="4">
    <source>
        <dbReference type="Proteomes" id="UP000653565"/>
    </source>
</evidence>
<keyword evidence="1" id="KW-0175">Coiled coil</keyword>
<feature type="region of interest" description="Disordered" evidence="2">
    <location>
        <begin position="533"/>
        <end position="569"/>
    </location>
</feature>
<gene>
    <name evidence="3" type="ORF">CNMCM6805_005677</name>
</gene>
<evidence type="ECO:0000256" key="1">
    <source>
        <dbReference type="SAM" id="Coils"/>
    </source>
</evidence>
<feature type="region of interest" description="Disordered" evidence="2">
    <location>
        <begin position="413"/>
        <end position="509"/>
    </location>
</feature>
<keyword evidence="4" id="KW-1185">Reference proteome</keyword>
<comment type="caution">
    <text evidence="3">The sequence shown here is derived from an EMBL/GenBank/DDBJ whole genome shotgun (WGS) entry which is preliminary data.</text>
</comment>
<feature type="compositionally biased region" description="Low complexity" evidence="2">
    <location>
        <begin position="1"/>
        <end position="15"/>
    </location>
</feature>
<feature type="region of interest" description="Disordered" evidence="2">
    <location>
        <begin position="1"/>
        <end position="62"/>
    </location>
</feature>
<evidence type="ECO:0000313" key="3">
    <source>
        <dbReference type="EMBL" id="KAF4225930.1"/>
    </source>
</evidence>
<accession>A0A8H4M2L0</accession>
<protein>
    <submittedName>
        <fullName evidence="3">Uncharacterized protein</fullName>
    </submittedName>
</protein>
<reference evidence="3" key="1">
    <citation type="journal article" date="2020" name="bioRxiv">
        <title>Genomic and phenotypic heterogeneity of clinical isolates of the human pathogens Aspergillus fumigatus, Aspergillus lentulus and Aspergillus fumigatiaffinis.</title>
        <authorList>
            <person name="dos Santos R.A.C."/>
            <person name="Steenwyk J.L."/>
            <person name="Rivero-Menendez O."/>
            <person name="Mead M.E."/>
            <person name="Silva L.P."/>
            <person name="Bastos R.W."/>
            <person name="Alastruey-Izquierdo A."/>
            <person name="Goldman G.H."/>
            <person name="Rokas A."/>
        </authorList>
    </citation>
    <scope>NUCLEOTIDE SEQUENCE</scope>
    <source>
        <strain evidence="3">CNM-CM6805</strain>
    </source>
</reference>
<feature type="compositionally biased region" description="Polar residues" evidence="2">
    <location>
        <begin position="493"/>
        <end position="503"/>
    </location>
</feature>
<reference evidence="3" key="2">
    <citation type="submission" date="2020-04" db="EMBL/GenBank/DDBJ databases">
        <authorList>
            <person name="Santos R.A.C."/>
            <person name="Steenwyk J.L."/>
            <person name="Rivero-Menendez O."/>
            <person name="Mead M.E."/>
            <person name="Silva L.P."/>
            <person name="Bastos R.W."/>
            <person name="Alastruey-Izquierdo A."/>
            <person name="Goldman G.H."/>
            <person name="Rokas A."/>
        </authorList>
    </citation>
    <scope>NUCLEOTIDE SEQUENCE</scope>
    <source>
        <strain evidence="3">CNM-CM6805</strain>
    </source>
</reference>
<feature type="coiled-coil region" evidence="1">
    <location>
        <begin position="94"/>
        <end position="121"/>
    </location>
</feature>
<organism evidence="3 4">
    <name type="scientific">Aspergillus fumigatiaffinis</name>
    <dbReference type="NCBI Taxonomy" id="340414"/>
    <lineage>
        <taxon>Eukaryota</taxon>
        <taxon>Fungi</taxon>
        <taxon>Dikarya</taxon>
        <taxon>Ascomycota</taxon>
        <taxon>Pezizomycotina</taxon>
        <taxon>Eurotiomycetes</taxon>
        <taxon>Eurotiomycetidae</taxon>
        <taxon>Eurotiales</taxon>
        <taxon>Aspergillaceae</taxon>
        <taxon>Aspergillus</taxon>
        <taxon>Aspergillus subgen. Fumigati</taxon>
    </lineage>
</organism>
<feature type="compositionally biased region" description="Polar residues" evidence="2">
    <location>
        <begin position="27"/>
        <end position="37"/>
    </location>
</feature>
<name>A0A8H4M2L0_9EURO</name>
<dbReference type="Proteomes" id="UP000653565">
    <property type="component" value="Unassembled WGS sequence"/>
</dbReference>
<proteinExistence type="predicted"/>
<dbReference type="AlphaFoldDB" id="A0A8H4M2L0"/>
<feature type="compositionally biased region" description="Acidic residues" evidence="2">
    <location>
        <begin position="432"/>
        <end position="443"/>
    </location>
</feature>
<evidence type="ECO:0000256" key="2">
    <source>
        <dbReference type="SAM" id="MobiDB-lite"/>
    </source>
</evidence>